<sequence>MPTAVSDAGKFTQDTATALRNGIRSTDTEIQALMTTWKGTAAAYLAGWEETKRGALEVLEALAGMADALGVTAVGFADIDDRRATDTARVTSSLNLP</sequence>
<dbReference type="Gene3D" id="1.10.287.1060">
    <property type="entry name" value="ESAT-6-like"/>
    <property type="match status" value="1"/>
</dbReference>
<protein>
    <submittedName>
        <fullName evidence="1">WXG100 family type VII secretion target</fullName>
    </submittedName>
</protein>
<evidence type="ECO:0000313" key="1">
    <source>
        <dbReference type="EMBL" id="MBU3066151.1"/>
    </source>
</evidence>
<dbReference type="SUPFAM" id="SSF140453">
    <property type="entry name" value="EsxAB dimer-like"/>
    <property type="match status" value="1"/>
</dbReference>
<organism evidence="1 2">
    <name type="scientific">Nocardia albiluteola</name>
    <dbReference type="NCBI Taxonomy" id="2842303"/>
    <lineage>
        <taxon>Bacteria</taxon>
        <taxon>Bacillati</taxon>
        <taxon>Actinomycetota</taxon>
        <taxon>Actinomycetes</taxon>
        <taxon>Mycobacteriales</taxon>
        <taxon>Nocardiaceae</taxon>
        <taxon>Nocardia</taxon>
    </lineage>
</organism>
<keyword evidence="2" id="KW-1185">Reference proteome</keyword>
<dbReference type="InterPro" id="IPR036689">
    <property type="entry name" value="ESAT-6-like_sf"/>
</dbReference>
<evidence type="ECO:0000313" key="2">
    <source>
        <dbReference type="Proteomes" id="UP000733379"/>
    </source>
</evidence>
<proteinExistence type="predicted"/>
<name>A0ABS6B8T7_9NOCA</name>
<dbReference type="Proteomes" id="UP000733379">
    <property type="component" value="Unassembled WGS sequence"/>
</dbReference>
<accession>A0ABS6B8T7</accession>
<dbReference type="InterPro" id="IPR010310">
    <property type="entry name" value="T7SS_ESAT-6-like"/>
</dbReference>
<dbReference type="Pfam" id="PF06013">
    <property type="entry name" value="WXG100"/>
    <property type="match status" value="1"/>
</dbReference>
<gene>
    <name evidence="1" type="ORF">KO481_32120</name>
</gene>
<reference evidence="1 2" key="1">
    <citation type="submission" date="2021-06" db="EMBL/GenBank/DDBJ databases">
        <title>Actinomycetes sequencing.</title>
        <authorList>
            <person name="Shan Q."/>
        </authorList>
    </citation>
    <scope>NUCLEOTIDE SEQUENCE [LARGE SCALE GENOMIC DNA]</scope>
    <source>
        <strain evidence="1 2">NEAU-G5</strain>
    </source>
</reference>
<dbReference type="RefSeq" id="WP_215922226.1">
    <property type="nucleotide sequence ID" value="NZ_JAHKNI010000013.1"/>
</dbReference>
<comment type="caution">
    <text evidence="1">The sequence shown here is derived from an EMBL/GenBank/DDBJ whole genome shotgun (WGS) entry which is preliminary data.</text>
</comment>
<dbReference type="EMBL" id="JAHKNI010000013">
    <property type="protein sequence ID" value="MBU3066151.1"/>
    <property type="molecule type" value="Genomic_DNA"/>
</dbReference>